<dbReference type="EMBL" id="CM029039">
    <property type="protein sequence ID" value="KAG2642823.1"/>
    <property type="molecule type" value="Genomic_DNA"/>
</dbReference>
<keyword evidence="2" id="KW-1185">Reference proteome</keyword>
<dbReference type="AlphaFoldDB" id="A0A8T0WDS4"/>
<dbReference type="Proteomes" id="UP000823388">
    <property type="component" value="Chromosome 2K"/>
</dbReference>
<evidence type="ECO:0000313" key="1">
    <source>
        <dbReference type="EMBL" id="KAG2642823.1"/>
    </source>
</evidence>
<comment type="caution">
    <text evidence="1">The sequence shown here is derived from an EMBL/GenBank/DDBJ whole genome shotgun (WGS) entry which is preliminary data.</text>
</comment>
<name>A0A8T0WDS4_PANVG</name>
<proteinExistence type="predicted"/>
<evidence type="ECO:0000313" key="2">
    <source>
        <dbReference type="Proteomes" id="UP000823388"/>
    </source>
</evidence>
<accession>A0A8T0WDS4</accession>
<protein>
    <submittedName>
        <fullName evidence="1">Uncharacterized protein</fullName>
    </submittedName>
</protein>
<organism evidence="1 2">
    <name type="scientific">Panicum virgatum</name>
    <name type="common">Blackwell switchgrass</name>
    <dbReference type="NCBI Taxonomy" id="38727"/>
    <lineage>
        <taxon>Eukaryota</taxon>
        <taxon>Viridiplantae</taxon>
        <taxon>Streptophyta</taxon>
        <taxon>Embryophyta</taxon>
        <taxon>Tracheophyta</taxon>
        <taxon>Spermatophyta</taxon>
        <taxon>Magnoliopsida</taxon>
        <taxon>Liliopsida</taxon>
        <taxon>Poales</taxon>
        <taxon>Poaceae</taxon>
        <taxon>PACMAD clade</taxon>
        <taxon>Panicoideae</taxon>
        <taxon>Panicodae</taxon>
        <taxon>Paniceae</taxon>
        <taxon>Panicinae</taxon>
        <taxon>Panicum</taxon>
        <taxon>Panicum sect. Hiantes</taxon>
    </lineage>
</organism>
<sequence>MHKQEQREKQSFLDLSIGHNFFTTFVSTSSKGPFLLRLKNLLQSSCNPEDMALLANFLPHPHDAASIELLEMAPTSE</sequence>
<reference evidence="1" key="1">
    <citation type="submission" date="2020-05" db="EMBL/GenBank/DDBJ databases">
        <title>WGS assembly of Panicum virgatum.</title>
        <authorList>
            <person name="Lovell J.T."/>
            <person name="Jenkins J."/>
            <person name="Shu S."/>
            <person name="Juenger T.E."/>
            <person name="Schmutz J."/>
        </authorList>
    </citation>
    <scope>NUCLEOTIDE SEQUENCE</scope>
    <source>
        <strain evidence="1">AP13</strain>
    </source>
</reference>
<gene>
    <name evidence="1" type="ORF">PVAP13_2KG130155</name>
</gene>